<feature type="region of interest" description="Disordered" evidence="1">
    <location>
        <begin position="95"/>
        <end position="188"/>
    </location>
</feature>
<protein>
    <submittedName>
        <fullName evidence="2">Uncharacterized protein</fullName>
    </submittedName>
</protein>
<dbReference type="AlphaFoldDB" id="A0A2W5TU08"/>
<feature type="compositionally biased region" description="Basic and acidic residues" evidence="1">
    <location>
        <begin position="95"/>
        <end position="112"/>
    </location>
</feature>
<evidence type="ECO:0000313" key="2">
    <source>
        <dbReference type="EMBL" id="PZR17507.1"/>
    </source>
</evidence>
<evidence type="ECO:0000313" key="3">
    <source>
        <dbReference type="Proteomes" id="UP000249061"/>
    </source>
</evidence>
<feature type="compositionally biased region" description="Pro residues" evidence="1">
    <location>
        <begin position="136"/>
        <end position="151"/>
    </location>
</feature>
<evidence type="ECO:0000256" key="1">
    <source>
        <dbReference type="SAM" id="MobiDB-lite"/>
    </source>
</evidence>
<comment type="caution">
    <text evidence="2">The sequence shown here is derived from an EMBL/GenBank/DDBJ whole genome shotgun (WGS) entry which is preliminary data.</text>
</comment>
<gene>
    <name evidence="2" type="ORF">DI536_04125</name>
</gene>
<reference evidence="2 3" key="1">
    <citation type="submission" date="2017-08" db="EMBL/GenBank/DDBJ databases">
        <title>Infants hospitalized years apart are colonized by the same room-sourced microbial strains.</title>
        <authorList>
            <person name="Brooks B."/>
            <person name="Olm M.R."/>
            <person name="Firek B.A."/>
            <person name="Baker R."/>
            <person name="Thomas B.C."/>
            <person name="Morowitz M.J."/>
            <person name="Banfield J.F."/>
        </authorList>
    </citation>
    <scope>NUCLEOTIDE SEQUENCE [LARGE SCALE GENOMIC DNA]</scope>
    <source>
        <strain evidence="2">S2_003_000_R2_14</strain>
    </source>
</reference>
<proteinExistence type="predicted"/>
<dbReference type="EMBL" id="QFQP01000002">
    <property type="protein sequence ID" value="PZR17507.1"/>
    <property type="molecule type" value="Genomic_DNA"/>
</dbReference>
<name>A0A2W5TU08_9BACT</name>
<feature type="compositionally biased region" description="Low complexity" evidence="1">
    <location>
        <begin position="152"/>
        <end position="173"/>
    </location>
</feature>
<accession>A0A2W5TU08</accession>
<organism evidence="2 3">
    <name type="scientific">Archangium gephyra</name>
    <dbReference type="NCBI Taxonomy" id="48"/>
    <lineage>
        <taxon>Bacteria</taxon>
        <taxon>Pseudomonadati</taxon>
        <taxon>Myxococcota</taxon>
        <taxon>Myxococcia</taxon>
        <taxon>Myxococcales</taxon>
        <taxon>Cystobacterineae</taxon>
        <taxon>Archangiaceae</taxon>
        <taxon>Archangium</taxon>
    </lineage>
</organism>
<dbReference type="Proteomes" id="UP000249061">
    <property type="component" value="Unassembled WGS sequence"/>
</dbReference>
<sequence length="315" mass="34891">MNWSDERYVKLYTRKTATWLLWPWQARAVFPLMLKECDGAGLVDVGTRDRAGTLAVMIGIPVEVVTPAVDAMVETGTVELTDRGFLVTNYIEAQEATKTDSRRKQDQRERQRAQVRATTQAGVTRGHAESRAVPLQPSPAQPSPAQPPAQPSPTTSPVAAAPAKKPKKVAAQAELPEMPPKPPRQQSRGEWLFSRFLEMRGDHLDDLGVDPAPDAQYSPAFINQTMKVWLELFADARFPPAAAELGYLNGAEFRTSCLFDEYFQLTWPAKCVERVGGEDTSKPQPWPFSALASEKVWRPLLEKLDTMPAPTGGVH</sequence>